<dbReference type="Proteomes" id="UP000078542">
    <property type="component" value="Unassembled WGS sequence"/>
</dbReference>
<reference evidence="2 3" key="1">
    <citation type="submission" date="2016-03" db="EMBL/GenBank/DDBJ databases">
        <title>Cyphomyrmex costatus WGS genome.</title>
        <authorList>
            <person name="Nygaard S."/>
            <person name="Hu H."/>
            <person name="Boomsma J."/>
            <person name="Zhang G."/>
        </authorList>
    </citation>
    <scope>NUCLEOTIDE SEQUENCE [LARGE SCALE GENOMIC DNA]</scope>
    <source>
        <strain evidence="2">MS0001</strain>
        <tissue evidence="2">Whole body</tissue>
    </source>
</reference>
<dbReference type="STRING" id="456900.A0A151IA42"/>
<feature type="region of interest" description="Disordered" evidence="1">
    <location>
        <begin position="144"/>
        <end position="265"/>
    </location>
</feature>
<feature type="compositionally biased region" description="Polar residues" evidence="1">
    <location>
        <begin position="144"/>
        <end position="159"/>
    </location>
</feature>
<feature type="region of interest" description="Disordered" evidence="1">
    <location>
        <begin position="15"/>
        <end position="132"/>
    </location>
</feature>
<proteinExistence type="predicted"/>
<dbReference type="EMBL" id="KQ978254">
    <property type="protein sequence ID" value="KYM95893.1"/>
    <property type="molecule type" value="Genomic_DNA"/>
</dbReference>
<feature type="compositionally biased region" description="Polar residues" evidence="1">
    <location>
        <begin position="57"/>
        <end position="72"/>
    </location>
</feature>
<organism evidence="2 3">
    <name type="scientific">Cyphomyrmex costatus</name>
    <dbReference type="NCBI Taxonomy" id="456900"/>
    <lineage>
        <taxon>Eukaryota</taxon>
        <taxon>Metazoa</taxon>
        <taxon>Ecdysozoa</taxon>
        <taxon>Arthropoda</taxon>
        <taxon>Hexapoda</taxon>
        <taxon>Insecta</taxon>
        <taxon>Pterygota</taxon>
        <taxon>Neoptera</taxon>
        <taxon>Endopterygota</taxon>
        <taxon>Hymenoptera</taxon>
        <taxon>Apocrita</taxon>
        <taxon>Aculeata</taxon>
        <taxon>Formicoidea</taxon>
        <taxon>Formicidae</taxon>
        <taxon>Myrmicinae</taxon>
        <taxon>Cyphomyrmex</taxon>
    </lineage>
</organism>
<keyword evidence="3" id="KW-1185">Reference proteome</keyword>
<dbReference type="AlphaFoldDB" id="A0A151IA42"/>
<gene>
    <name evidence="2" type="ORF">ALC62_13456</name>
</gene>
<evidence type="ECO:0000313" key="2">
    <source>
        <dbReference type="EMBL" id="KYM95893.1"/>
    </source>
</evidence>
<evidence type="ECO:0000256" key="1">
    <source>
        <dbReference type="SAM" id="MobiDB-lite"/>
    </source>
</evidence>
<evidence type="ECO:0000313" key="3">
    <source>
        <dbReference type="Proteomes" id="UP000078542"/>
    </source>
</evidence>
<feature type="compositionally biased region" description="Basic and acidic residues" evidence="1">
    <location>
        <begin position="206"/>
        <end position="219"/>
    </location>
</feature>
<feature type="compositionally biased region" description="Low complexity" evidence="1">
    <location>
        <begin position="78"/>
        <end position="106"/>
    </location>
</feature>
<name>A0A151IA42_9HYME</name>
<protein>
    <submittedName>
        <fullName evidence="2">Uncharacterized protein</fullName>
    </submittedName>
</protein>
<accession>A0A151IA42</accession>
<sequence>MRRVRALAAPSAFGMVGTNQRRPLSTVRPRDWRRQTTPGTDGRTLLRQPTLPFRATPPSTSSVEARSPSLSPSFAAVTAGPSRGTTTSTAARSTAASRAAPNRTTAITAAKQSGDAAETRMPPTTATVSGPRVVSVQRIRLPDNQLQRIGVRSNTSTRAPSRPPQITPPIAGATRTRCGEGATRKLPARTSPPVSARTRRATSVPIEHREGTARRERVSPHPPPLVNLSSSDSEEGTPRNIGGAGRQRRKMTAPPPSDTTTHPRRSSLSPYFHFFRYYNFLTSSLNFHSLLYHLRPTGPPPSIYIFEIHVLNKIILKTSEC</sequence>